<dbReference type="Proteomes" id="UP000216021">
    <property type="component" value="Unassembled WGS sequence"/>
</dbReference>
<feature type="transmembrane region" description="Helical" evidence="1">
    <location>
        <begin position="100"/>
        <end position="121"/>
    </location>
</feature>
<evidence type="ECO:0000313" key="2">
    <source>
        <dbReference type="EMBL" id="OMQ27032.1"/>
    </source>
</evidence>
<proteinExistence type="predicted"/>
<feature type="transmembrane region" description="Helical" evidence="1">
    <location>
        <begin position="127"/>
        <end position="147"/>
    </location>
</feature>
<evidence type="ECO:0000313" key="3">
    <source>
        <dbReference type="Proteomes" id="UP000216021"/>
    </source>
</evidence>
<dbReference type="EMBL" id="MOXD01000001">
    <property type="protein sequence ID" value="OMQ27032.1"/>
    <property type="molecule type" value="Genomic_DNA"/>
</dbReference>
<evidence type="ECO:0000256" key="1">
    <source>
        <dbReference type="SAM" id="Phobius"/>
    </source>
</evidence>
<reference evidence="2 3" key="1">
    <citation type="submission" date="2016-11" db="EMBL/GenBank/DDBJ databases">
        <title>Rahnella oryzae sp. nov., isolated from rice root.</title>
        <authorList>
            <person name="Zhang X.-X."/>
            <person name="Zhang J."/>
        </authorList>
    </citation>
    <scope>NUCLEOTIDE SEQUENCE [LARGE SCALE GENOMIC DNA]</scope>
    <source>
        <strain evidence="2 3">J11-6</strain>
    </source>
</reference>
<protein>
    <submittedName>
        <fullName evidence="2">Uncharacterized protein</fullName>
    </submittedName>
</protein>
<keyword evidence="1" id="KW-1133">Transmembrane helix</keyword>
<keyword evidence="1" id="KW-0812">Transmembrane</keyword>
<name>A0A1S8CPK7_9GAMM</name>
<dbReference type="RefSeq" id="WP_076940074.1">
    <property type="nucleotide sequence ID" value="NZ_MOXD01000001.1"/>
</dbReference>
<comment type="caution">
    <text evidence="2">The sequence shown here is derived from an EMBL/GenBank/DDBJ whole genome shotgun (WGS) entry which is preliminary data.</text>
</comment>
<feature type="transmembrane region" description="Helical" evidence="1">
    <location>
        <begin position="15"/>
        <end position="44"/>
    </location>
</feature>
<accession>A0A1S8CPK7</accession>
<sequence length="195" mass="21994">MNYQVAPFWFYSGKIVLMVFLAIGLALFGINALVFYCLLAGLVIPVATSMRLHQLAQKGLVVIPKEHSQWTVYVQGIPVQETRSVLTNPCFAFQEHLHAFFLRAFVVKFIIQAGTGLMLIFQLWHQANWWILGLGVVAAFGVLLKCVDSAKTLLSIVRHSWGVEKVTTQKESLWYRASFNRQGQPVAALQRLLAF</sequence>
<dbReference type="AlphaFoldDB" id="A0A1S8CPK7"/>
<keyword evidence="1" id="KW-0472">Membrane</keyword>
<dbReference type="OrthoDB" id="6631192at2"/>
<keyword evidence="3" id="KW-1185">Reference proteome</keyword>
<organism evidence="2 3">
    <name type="scientific">Serratia oryzae</name>
    <dbReference type="NCBI Taxonomy" id="2034155"/>
    <lineage>
        <taxon>Bacteria</taxon>
        <taxon>Pseudomonadati</taxon>
        <taxon>Pseudomonadota</taxon>
        <taxon>Gammaproteobacteria</taxon>
        <taxon>Enterobacterales</taxon>
        <taxon>Yersiniaceae</taxon>
        <taxon>Serratia</taxon>
    </lineage>
</organism>
<gene>
    <name evidence="2" type="ORF">BMI79_01505</name>
</gene>